<name>A0AAX2UQ03_AERVE</name>
<dbReference type="Proteomes" id="UP000796104">
    <property type="component" value="Unassembled WGS sequence"/>
</dbReference>
<dbReference type="PRINTS" id="PR00506">
    <property type="entry name" value="D21N6MTFRASE"/>
</dbReference>
<dbReference type="InterPro" id="IPR029063">
    <property type="entry name" value="SAM-dependent_MTases_sf"/>
</dbReference>
<organism evidence="8 9">
    <name type="scientific">Aeromonas veronii</name>
    <dbReference type="NCBI Taxonomy" id="654"/>
    <lineage>
        <taxon>Bacteria</taxon>
        <taxon>Pseudomonadati</taxon>
        <taxon>Pseudomonadota</taxon>
        <taxon>Gammaproteobacteria</taxon>
        <taxon>Aeromonadales</taxon>
        <taxon>Aeromonadaceae</taxon>
        <taxon>Aeromonas</taxon>
    </lineage>
</organism>
<gene>
    <name evidence="8" type="ORF">CF123_18185</name>
</gene>
<evidence type="ECO:0000256" key="1">
    <source>
        <dbReference type="ARBA" id="ARBA00006594"/>
    </source>
</evidence>
<comment type="similarity">
    <text evidence="1">Belongs to the N(4)/N(6)-methyltransferase family.</text>
</comment>
<evidence type="ECO:0000259" key="7">
    <source>
        <dbReference type="Pfam" id="PF01555"/>
    </source>
</evidence>
<comment type="caution">
    <text evidence="8">The sequence shown here is derived from an EMBL/GenBank/DDBJ whole genome shotgun (WGS) entry which is preliminary data.</text>
</comment>
<dbReference type="PROSITE" id="PS00092">
    <property type="entry name" value="N6_MTASE"/>
    <property type="match status" value="1"/>
</dbReference>
<keyword evidence="4" id="KW-0808">Transferase</keyword>
<evidence type="ECO:0000256" key="6">
    <source>
        <dbReference type="ARBA" id="ARBA00047942"/>
    </source>
</evidence>
<dbReference type="InterPro" id="IPR002052">
    <property type="entry name" value="DNA_methylase_N6_adenine_CS"/>
</dbReference>
<keyword evidence="3 8" id="KW-0489">Methyltransferase</keyword>
<dbReference type="EC" id="2.1.1.72" evidence="2"/>
<dbReference type="RefSeq" id="WP_139495247.1">
    <property type="nucleotide sequence ID" value="NZ_CAWORL010000018.1"/>
</dbReference>
<dbReference type="GO" id="GO:0003677">
    <property type="term" value="F:DNA binding"/>
    <property type="evidence" value="ECO:0007669"/>
    <property type="project" value="InterPro"/>
</dbReference>
<evidence type="ECO:0000256" key="2">
    <source>
        <dbReference type="ARBA" id="ARBA00011900"/>
    </source>
</evidence>
<evidence type="ECO:0000313" key="9">
    <source>
        <dbReference type="Proteomes" id="UP000796104"/>
    </source>
</evidence>
<protein>
    <recommendedName>
        <fullName evidence="2">site-specific DNA-methyltransferase (adenine-specific)</fullName>
        <ecNumber evidence="2">2.1.1.72</ecNumber>
    </recommendedName>
</protein>
<dbReference type="EMBL" id="PDXJ01000025">
    <property type="protein sequence ID" value="TND52045.1"/>
    <property type="molecule type" value="Genomic_DNA"/>
</dbReference>
<dbReference type="Pfam" id="PF01555">
    <property type="entry name" value="N6_N4_Mtase"/>
    <property type="match status" value="1"/>
</dbReference>
<accession>A0AAX2UQ03</accession>
<evidence type="ECO:0000313" key="8">
    <source>
        <dbReference type="EMBL" id="TND52045.1"/>
    </source>
</evidence>
<dbReference type="SUPFAM" id="SSF53335">
    <property type="entry name" value="S-adenosyl-L-methionine-dependent methyltransferases"/>
    <property type="match status" value="1"/>
</dbReference>
<proteinExistence type="inferred from homology"/>
<dbReference type="GO" id="GO:0008170">
    <property type="term" value="F:N-methyltransferase activity"/>
    <property type="evidence" value="ECO:0007669"/>
    <property type="project" value="InterPro"/>
</dbReference>
<dbReference type="Gene3D" id="3.40.50.150">
    <property type="entry name" value="Vaccinia Virus protein VP39"/>
    <property type="match status" value="1"/>
</dbReference>
<dbReference type="InterPro" id="IPR002941">
    <property type="entry name" value="DNA_methylase_N4/N6"/>
</dbReference>
<dbReference type="AlphaFoldDB" id="A0AAX2UQ03"/>
<reference evidence="8" key="1">
    <citation type="submission" date="2017-10" db="EMBL/GenBank/DDBJ databases">
        <authorList>
            <person name="Colston S.M."/>
            <person name="Graf J."/>
        </authorList>
    </citation>
    <scope>NUCLEOTIDE SEQUENCE</scope>
    <source>
        <strain evidence="8">BAQ071013-135</strain>
    </source>
</reference>
<reference evidence="8" key="2">
    <citation type="journal article" date="2019" name="PLoS ONE">
        <title>Identification and characterization of putative Aeromonas spp. T3SS effectors.</title>
        <authorList>
            <person name="Rangel L.T."/>
            <person name="Marden J."/>
            <person name="Colston S."/>
            <person name="Setubal J.C."/>
            <person name="Graf J."/>
            <person name="Gogarten J.P."/>
        </authorList>
    </citation>
    <scope>NUCLEOTIDE SEQUENCE</scope>
    <source>
        <strain evidence="8">BAQ071013-135</strain>
    </source>
</reference>
<sequence length="242" mass="27533">MSDLSRLFSLDAEEWLASLPDGSADCIIIDPPYESLEKHRKRGTTTRLAHSKSSSNDWFKIIPNARFEALFAQLYRVLKKNRHLYLMCDQETMFVAKPLLEAAGFKFWKPIVWDKLAMGMGYHYRARCEYVLFCEKGYRKLNDLGIPDVLNFEAVDQDDCYDLIPAKRVRGGYPTEKPVDLIKTLLSQSTQPGELILDPCFGSGSSLIAADELGLEWMGNDLSPTAHEYFHNRRLEAANVSA</sequence>
<feature type="domain" description="DNA methylase N-4/N-6" evidence="7">
    <location>
        <begin position="25"/>
        <end position="229"/>
    </location>
</feature>
<keyword evidence="5" id="KW-0949">S-adenosyl-L-methionine</keyword>
<dbReference type="GO" id="GO:0009007">
    <property type="term" value="F:site-specific DNA-methyltransferase (adenine-specific) activity"/>
    <property type="evidence" value="ECO:0007669"/>
    <property type="project" value="UniProtKB-EC"/>
</dbReference>
<evidence type="ECO:0000256" key="3">
    <source>
        <dbReference type="ARBA" id="ARBA00022603"/>
    </source>
</evidence>
<evidence type="ECO:0000256" key="5">
    <source>
        <dbReference type="ARBA" id="ARBA00022691"/>
    </source>
</evidence>
<comment type="catalytic activity">
    <reaction evidence="6">
        <text>a 2'-deoxyadenosine in DNA + S-adenosyl-L-methionine = an N(6)-methyl-2'-deoxyadenosine in DNA + S-adenosyl-L-homocysteine + H(+)</text>
        <dbReference type="Rhea" id="RHEA:15197"/>
        <dbReference type="Rhea" id="RHEA-COMP:12418"/>
        <dbReference type="Rhea" id="RHEA-COMP:12419"/>
        <dbReference type="ChEBI" id="CHEBI:15378"/>
        <dbReference type="ChEBI" id="CHEBI:57856"/>
        <dbReference type="ChEBI" id="CHEBI:59789"/>
        <dbReference type="ChEBI" id="CHEBI:90615"/>
        <dbReference type="ChEBI" id="CHEBI:90616"/>
        <dbReference type="EC" id="2.1.1.72"/>
    </reaction>
</comment>
<evidence type="ECO:0000256" key="4">
    <source>
        <dbReference type="ARBA" id="ARBA00022679"/>
    </source>
</evidence>
<dbReference type="InterPro" id="IPR002295">
    <property type="entry name" value="N4/N6-MTase_EcoPI_Mod-like"/>
</dbReference>
<dbReference type="GO" id="GO:0032259">
    <property type="term" value="P:methylation"/>
    <property type="evidence" value="ECO:0007669"/>
    <property type="project" value="UniProtKB-KW"/>
</dbReference>